<evidence type="ECO:0000256" key="3">
    <source>
        <dbReference type="ARBA" id="ARBA00023163"/>
    </source>
</evidence>
<reference evidence="6" key="1">
    <citation type="submission" date="2017-01" db="EMBL/GenBank/DDBJ databases">
        <authorList>
            <person name="Varghese N."/>
            <person name="Submissions S."/>
        </authorList>
    </citation>
    <scope>NUCLEOTIDE SEQUENCE [LARGE SCALE GENOMIC DNA]</scope>
    <source>
        <strain evidence="6">DSM 21054</strain>
    </source>
</reference>
<proteinExistence type="predicted"/>
<dbReference type="STRING" id="477680.SAMN05421788_11655"/>
<dbReference type="AlphaFoldDB" id="A0A173MH37"/>
<dbReference type="PANTHER" id="PTHR43280:SF32">
    <property type="entry name" value="TRANSCRIPTIONAL REGULATORY PROTEIN"/>
    <property type="match status" value="1"/>
</dbReference>
<feature type="domain" description="HTH araC/xylS-type" evidence="4">
    <location>
        <begin position="185"/>
        <end position="283"/>
    </location>
</feature>
<dbReference type="InterPro" id="IPR037923">
    <property type="entry name" value="HTH-like"/>
</dbReference>
<dbReference type="Pfam" id="PF12833">
    <property type="entry name" value="HTH_18"/>
    <property type="match status" value="1"/>
</dbReference>
<evidence type="ECO:0000256" key="1">
    <source>
        <dbReference type="ARBA" id="ARBA00023015"/>
    </source>
</evidence>
<dbReference type="Gene3D" id="2.60.120.10">
    <property type="entry name" value="Jelly Rolls"/>
    <property type="match status" value="1"/>
</dbReference>
<dbReference type="EMBL" id="FTOR01000016">
    <property type="protein sequence ID" value="SIT34433.1"/>
    <property type="molecule type" value="Genomic_DNA"/>
</dbReference>
<protein>
    <submittedName>
        <fullName evidence="5">AraC-type DNA-binding protein</fullName>
    </submittedName>
</protein>
<evidence type="ECO:0000313" key="5">
    <source>
        <dbReference type="EMBL" id="SIT34433.1"/>
    </source>
</evidence>
<dbReference type="PANTHER" id="PTHR43280">
    <property type="entry name" value="ARAC-FAMILY TRANSCRIPTIONAL REGULATOR"/>
    <property type="match status" value="1"/>
</dbReference>
<evidence type="ECO:0000259" key="4">
    <source>
        <dbReference type="PROSITE" id="PS01124"/>
    </source>
</evidence>
<dbReference type="KEGG" id="fln:FLA_2761"/>
<keyword evidence="6" id="KW-1185">Reference proteome</keyword>
<dbReference type="PROSITE" id="PS01124">
    <property type="entry name" value="HTH_ARAC_FAMILY_2"/>
    <property type="match status" value="1"/>
</dbReference>
<dbReference type="InterPro" id="IPR018060">
    <property type="entry name" value="HTH_AraC"/>
</dbReference>
<dbReference type="Pfam" id="PF02311">
    <property type="entry name" value="AraC_binding"/>
    <property type="match status" value="1"/>
</dbReference>
<gene>
    <name evidence="5" type="ORF">SAMN05421788_11655</name>
</gene>
<dbReference type="InterPro" id="IPR003313">
    <property type="entry name" value="AraC-bd"/>
</dbReference>
<evidence type="ECO:0000313" key="6">
    <source>
        <dbReference type="Proteomes" id="UP000186917"/>
    </source>
</evidence>
<sequence>MQRLDFQKYKYGKELLIDCFYLPEIEAKIISSGEMHATSFYEVFLFLKGQGAVTLDGTEYHFKGPAVILLPPSQPRKWNLKITPDSMILIFEGEFMELFLKDNLFLNRLYYFGSYGNAPVLPVSRSEADRLKLLFDRAKQEINHWADDSQHLLRAYLYELLILLNRMYATHYQLSGNLYRNTDILHFKKLLREHIQEKQTVNEYAALLQMNRNRLNQLCQDTFGKTALTLIHSELVQSCKNELLTTAKTVAEIGYDYNFSATSNFVRFFKKVTGQSPAAYRNQFIPQLPS</sequence>
<dbReference type="SUPFAM" id="SSF51215">
    <property type="entry name" value="Regulatory protein AraC"/>
    <property type="match status" value="1"/>
</dbReference>
<dbReference type="SMART" id="SM00342">
    <property type="entry name" value="HTH_ARAC"/>
    <property type="match status" value="1"/>
</dbReference>
<accession>A0A173MH37</accession>
<dbReference type="GO" id="GO:0043565">
    <property type="term" value="F:sequence-specific DNA binding"/>
    <property type="evidence" value="ECO:0007669"/>
    <property type="project" value="InterPro"/>
</dbReference>
<dbReference type="InterPro" id="IPR009057">
    <property type="entry name" value="Homeodomain-like_sf"/>
</dbReference>
<dbReference type="InterPro" id="IPR014710">
    <property type="entry name" value="RmlC-like_jellyroll"/>
</dbReference>
<name>A0A173MH37_9BACT</name>
<keyword evidence="2 5" id="KW-0238">DNA-binding</keyword>
<dbReference type="OrthoDB" id="9793451at2"/>
<keyword evidence="1" id="KW-0805">Transcription regulation</keyword>
<dbReference type="Proteomes" id="UP000186917">
    <property type="component" value="Unassembled WGS sequence"/>
</dbReference>
<evidence type="ECO:0000256" key="2">
    <source>
        <dbReference type="ARBA" id="ARBA00023125"/>
    </source>
</evidence>
<organism evidence="5 6">
    <name type="scientific">Filimonas lacunae</name>
    <dbReference type="NCBI Taxonomy" id="477680"/>
    <lineage>
        <taxon>Bacteria</taxon>
        <taxon>Pseudomonadati</taxon>
        <taxon>Bacteroidota</taxon>
        <taxon>Chitinophagia</taxon>
        <taxon>Chitinophagales</taxon>
        <taxon>Chitinophagaceae</taxon>
        <taxon>Filimonas</taxon>
    </lineage>
</organism>
<dbReference type="RefSeq" id="WP_076382723.1">
    <property type="nucleotide sequence ID" value="NZ_AP017422.1"/>
</dbReference>
<keyword evidence="3" id="KW-0804">Transcription</keyword>
<dbReference type="GO" id="GO:0003700">
    <property type="term" value="F:DNA-binding transcription factor activity"/>
    <property type="evidence" value="ECO:0007669"/>
    <property type="project" value="InterPro"/>
</dbReference>
<dbReference type="Gene3D" id="1.10.10.60">
    <property type="entry name" value="Homeodomain-like"/>
    <property type="match status" value="1"/>
</dbReference>
<dbReference type="SUPFAM" id="SSF46689">
    <property type="entry name" value="Homeodomain-like"/>
    <property type="match status" value="1"/>
</dbReference>